<proteinExistence type="predicted"/>
<dbReference type="OMA" id="WICEVEG"/>
<sequence>MAIYNIHPDKRYQKQNLALIMVIPGKGKPKDLESFLAPVFEELKHLSNIGIKVVTGDEGTITAKIHLMTFIGDIPAVSVAKAVILRLVWMYFVGRTDPSLIRQPNEFKDGGPQGIGASAVARLPTFTGPHFFGLDEMHMIGHGLSKMLLALFQPSQSNPMVVDGDNRRNYPFFLGPLMMSSVGQDMLCSQPDIPESFFNGIWDDIDKYPGSARAVDWMDFLLFAVPTLIVPSLHHSDARQVINNLIKSIHLCLSWKLSSARISFIKTSIDNFQDYLAWNITAGHLNRKCCTINLHYLGHVSFIIQCLGPLPIFSCRSLERTIGHYKSKSLPKSSPGSSYQLILEKQSSSNINHALAALGEGSVPDLMLLGKPDRSSAPPDPVSYDILHDATMQYFQRQGNHNIPFTYNFDLSYHRSIKLKGKVYRSLFFNPAGTTVNLGQSTVLFTTGSNDYFFGVVHFFFHVQLAGCSHNLLSLQLLKGVSKSNRVDSNIYPTWRHAEGFYDPLIVINIDSMVDGVGIITDSTHSDIKHLVPSRQHIWNLTVLTNFDDILEFKLRSSRLY</sequence>
<reference evidence="1" key="1">
    <citation type="submission" date="2016-04" db="EMBL/GenBank/DDBJ databases">
        <authorList>
            <person name="Evans L.H."/>
            <person name="Alamgir A."/>
            <person name="Owens N."/>
            <person name="Weber N.D."/>
            <person name="Virtaneva K."/>
            <person name="Barbian K."/>
            <person name="Babar A."/>
            <person name="Rosenke K."/>
        </authorList>
    </citation>
    <scope>NUCLEOTIDE SEQUENCE [LARGE SCALE GENOMIC DNA]</scope>
    <source>
        <strain evidence="1">CBS 101.48</strain>
    </source>
</reference>
<dbReference type="OrthoDB" id="2289822at2759"/>
<dbReference type="EMBL" id="LT555165">
    <property type="protein sequence ID" value="SAM09683.1"/>
    <property type="molecule type" value="Genomic_DNA"/>
</dbReference>
<evidence type="ECO:0000313" key="2">
    <source>
        <dbReference type="Proteomes" id="UP000078561"/>
    </source>
</evidence>
<keyword evidence="2" id="KW-1185">Reference proteome</keyword>
<dbReference type="STRING" id="4829.A0A163KP25"/>
<name>A0A163KP25_ABSGL</name>
<protein>
    <submittedName>
        <fullName evidence="1">Uncharacterized protein</fullName>
    </submittedName>
</protein>
<dbReference type="InParanoid" id="A0A163KP25"/>
<gene>
    <name evidence="1" type="primary">ABSGL_15384.1 scaffold 16614</name>
</gene>
<organism evidence="1">
    <name type="scientific">Absidia glauca</name>
    <name type="common">Pin mould</name>
    <dbReference type="NCBI Taxonomy" id="4829"/>
    <lineage>
        <taxon>Eukaryota</taxon>
        <taxon>Fungi</taxon>
        <taxon>Fungi incertae sedis</taxon>
        <taxon>Mucoromycota</taxon>
        <taxon>Mucoromycotina</taxon>
        <taxon>Mucoromycetes</taxon>
        <taxon>Mucorales</taxon>
        <taxon>Cunninghamellaceae</taxon>
        <taxon>Absidia</taxon>
    </lineage>
</organism>
<evidence type="ECO:0000313" key="1">
    <source>
        <dbReference type="EMBL" id="SAM09683.1"/>
    </source>
</evidence>
<dbReference type="Proteomes" id="UP000078561">
    <property type="component" value="Unassembled WGS sequence"/>
</dbReference>
<dbReference type="AlphaFoldDB" id="A0A163KP25"/>
<accession>A0A163KP25</accession>